<sequence>MDDKKLQAPPLSLLDRYRGRDFQPLYTTSVTVSGGETAHGRASGVARSDDGNFAVDLRLPGAFGGPGNGTNPEQLFAASYAACFHGALSLLAQRDRIDIRETTVAVEVTFGRDPVDGGYALSANVTIRMPGVDRQVVERLVRDTERLCPYSKMARQGFCCVVAVSP</sequence>
<dbReference type="PANTHER" id="PTHR33797:SF2">
    <property type="entry name" value="ORGANIC HYDROPEROXIDE RESISTANCE PROTEIN-LIKE"/>
    <property type="match status" value="1"/>
</dbReference>
<dbReference type="Gene3D" id="3.30.300.20">
    <property type="match status" value="1"/>
</dbReference>
<evidence type="ECO:0000313" key="2">
    <source>
        <dbReference type="EMBL" id="KWF51041.1"/>
    </source>
</evidence>
<dbReference type="Pfam" id="PF02566">
    <property type="entry name" value="OsmC"/>
    <property type="match status" value="1"/>
</dbReference>
<evidence type="ECO:0000256" key="1">
    <source>
        <dbReference type="ARBA" id="ARBA00007378"/>
    </source>
</evidence>
<dbReference type="NCBIfam" id="TIGR03561">
    <property type="entry name" value="organ_hyd_perox"/>
    <property type="match status" value="1"/>
</dbReference>
<accession>A0AAW3PDL6</accession>
<dbReference type="Proteomes" id="UP000063236">
    <property type="component" value="Unassembled WGS sequence"/>
</dbReference>
<organism evidence="2 3">
    <name type="scientific">Burkholderia diffusa</name>
    <dbReference type="NCBI Taxonomy" id="488732"/>
    <lineage>
        <taxon>Bacteria</taxon>
        <taxon>Pseudomonadati</taxon>
        <taxon>Pseudomonadota</taxon>
        <taxon>Betaproteobacteria</taxon>
        <taxon>Burkholderiales</taxon>
        <taxon>Burkholderiaceae</taxon>
        <taxon>Burkholderia</taxon>
        <taxon>Burkholderia cepacia complex</taxon>
    </lineage>
</organism>
<gene>
    <name evidence="2" type="ORF">WL88_19770</name>
</gene>
<dbReference type="InterPro" id="IPR036102">
    <property type="entry name" value="OsmC/Ohrsf"/>
</dbReference>
<dbReference type="InterPro" id="IPR019953">
    <property type="entry name" value="OHR"/>
</dbReference>
<dbReference type="RefSeq" id="WP_059511281.1">
    <property type="nucleotide sequence ID" value="NZ_LOYB01000046.1"/>
</dbReference>
<dbReference type="GO" id="GO:0006979">
    <property type="term" value="P:response to oxidative stress"/>
    <property type="evidence" value="ECO:0007669"/>
    <property type="project" value="InterPro"/>
</dbReference>
<comment type="caution">
    <text evidence="2">The sequence shown here is derived from an EMBL/GenBank/DDBJ whole genome shotgun (WGS) entry which is preliminary data.</text>
</comment>
<reference evidence="2 3" key="1">
    <citation type="submission" date="2015-11" db="EMBL/GenBank/DDBJ databases">
        <title>Expanding the genomic diversity of Burkholderia species for the development of highly accurate diagnostics.</title>
        <authorList>
            <person name="Sahl J."/>
            <person name="Keim P."/>
            <person name="Wagner D."/>
        </authorList>
    </citation>
    <scope>NUCLEOTIDE SEQUENCE [LARGE SCALE GENOMIC DNA]</scope>
    <source>
        <strain evidence="2 3">MSMB378WGS</strain>
    </source>
</reference>
<dbReference type="SUPFAM" id="SSF82784">
    <property type="entry name" value="OsmC-like"/>
    <property type="match status" value="1"/>
</dbReference>
<dbReference type="InterPro" id="IPR015946">
    <property type="entry name" value="KH_dom-like_a/b"/>
</dbReference>
<name>A0AAW3PDL6_9BURK</name>
<dbReference type="EMBL" id="LPJV01000037">
    <property type="protein sequence ID" value="KWF51041.1"/>
    <property type="molecule type" value="Genomic_DNA"/>
</dbReference>
<protein>
    <submittedName>
        <fullName evidence="2">Peroxiredoxin</fullName>
    </submittedName>
</protein>
<proteinExistence type="inferred from homology"/>
<comment type="similarity">
    <text evidence="1">Belongs to the OsmC/Ohr family.</text>
</comment>
<dbReference type="Gene3D" id="2.20.25.10">
    <property type="match status" value="1"/>
</dbReference>
<evidence type="ECO:0000313" key="3">
    <source>
        <dbReference type="Proteomes" id="UP000063236"/>
    </source>
</evidence>
<dbReference type="AlphaFoldDB" id="A0AAW3PDL6"/>
<dbReference type="PANTHER" id="PTHR33797">
    <property type="entry name" value="ORGANIC HYDROPEROXIDE RESISTANCE PROTEIN-LIKE"/>
    <property type="match status" value="1"/>
</dbReference>
<dbReference type="InterPro" id="IPR003718">
    <property type="entry name" value="OsmC/Ohr_fam"/>
</dbReference>